<protein>
    <submittedName>
        <fullName evidence="1">Class II fructose-bisphosphate aldolase</fullName>
    </submittedName>
</protein>
<dbReference type="AlphaFoldDB" id="A0A932CNU8"/>
<dbReference type="Pfam" id="PF01116">
    <property type="entry name" value="F_bP_aldolase"/>
    <property type="match status" value="1"/>
</dbReference>
<dbReference type="GO" id="GO:0016832">
    <property type="term" value="F:aldehyde-lyase activity"/>
    <property type="evidence" value="ECO:0007669"/>
    <property type="project" value="InterPro"/>
</dbReference>
<accession>A0A932CNU8</accession>
<comment type="caution">
    <text evidence="1">The sequence shown here is derived from an EMBL/GenBank/DDBJ whole genome shotgun (WGS) entry which is preliminary data.</text>
</comment>
<evidence type="ECO:0000313" key="2">
    <source>
        <dbReference type="Proteomes" id="UP000769766"/>
    </source>
</evidence>
<sequence>MDVLDALLQPLDGAIRVTGEKVTVPDEGAVRERMDWLIREAVFGHRLTQEVARWLIWEMAQALEIRPASIYQLYMARGREEISRPFTVPALNLRMLAYDSARAAFRAALGLNAGAVIFELARSEMGYTDQRPSEYATAVLAAAIREGFRGPLFIQGDHFQVSAKKYAADPEAEERAIRDLIVESIAAGFYNLDIDASTLVDLSRPSLEDQQRQNYVLTAELTKYIRQHEPEGITISVGGEIGEVGGRNSTPEDLRAFMEGYCQLRGNVVGISKISIQTGTSHGGVVLPDGTLAQVAIDFEALRTLSEIARREYGMAGAVQHGASTLPEQAFGKFVEAGCCEVHLATAFQTLIFEHEAFSQALRESIYAWVQEHAAEERKPKDTEEQFLYRARKRAVGPFKQQAWDLPEAGRAAIRKSLEEVFASLFERLAVSDTVDWVRQFVKVPEIHRPLPATATEVQPAEVIEGLAD</sequence>
<organism evidence="1 2">
    <name type="scientific">Tectimicrobiota bacterium</name>
    <dbReference type="NCBI Taxonomy" id="2528274"/>
    <lineage>
        <taxon>Bacteria</taxon>
        <taxon>Pseudomonadati</taxon>
        <taxon>Nitrospinota/Tectimicrobiota group</taxon>
        <taxon>Candidatus Tectimicrobiota</taxon>
    </lineage>
</organism>
<dbReference type="GO" id="GO:0008270">
    <property type="term" value="F:zinc ion binding"/>
    <property type="evidence" value="ECO:0007669"/>
    <property type="project" value="InterPro"/>
</dbReference>
<reference evidence="1" key="1">
    <citation type="submission" date="2020-07" db="EMBL/GenBank/DDBJ databases">
        <title>Huge and variable diversity of episymbiotic CPR bacteria and DPANN archaea in groundwater ecosystems.</title>
        <authorList>
            <person name="He C.Y."/>
            <person name="Keren R."/>
            <person name="Whittaker M."/>
            <person name="Farag I.F."/>
            <person name="Doudna J."/>
            <person name="Cate J.H.D."/>
            <person name="Banfield J.F."/>
        </authorList>
    </citation>
    <scope>NUCLEOTIDE SEQUENCE</scope>
    <source>
        <strain evidence="1">NC_groundwater_672_Ag_B-0.1um_62_36</strain>
    </source>
</reference>
<dbReference type="EMBL" id="JACPRF010000199">
    <property type="protein sequence ID" value="MBI2876526.1"/>
    <property type="molecule type" value="Genomic_DNA"/>
</dbReference>
<dbReference type="Proteomes" id="UP000769766">
    <property type="component" value="Unassembled WGS sequence"/>
</dbReference>
<evidence type="ECO:0000313" key="1">
    <source>
        <dbReference type="EMBL" id="MBI2876526.1"/>
    </source>
</evidence>
<proteinExistence type="predicted"/>
<gene>
    <name evidence="1" type="ORF">HYY20_06560</name>
</gene>
<dbReference type="SUPFAM" id="SSF51569">
    <property type="entry name" value="Aldolase"/>
    <property type="match status" value="1"/>
</dbReference>
<dbReference type="Gene3D" id="3.20.20.70">
    <property type="entry name" value="Aldolase class I"/>
    <property type="match status" value="1"/>
</dbReference>
<dbReference type="GO" id="GO:0005975">
    <property type="term" value="P:carbohydrate metabolic process"/>
    <property type="evidence" value="ECO:0007669"/>
    <property type="project" value="InterPro"/>
</dbReference>
<dbReference type="InterPro" id="IPR013785">
    <property type="entry name" value="Aldolase_TIM"/>
</dbReference>
<name>A0A932CNU8_UNCTE</name>
<dbReference type="InterPro" id="IPR000771">
    <property type="entry name" value="FBA_II"/>
</dbReference>